<keyword evidence="2" id="KW-0560">Oxidoreductase</keyword>
<dbReference type="PANTHER" id="PTHR43827">
    <property type="entry name" value="2,5-DIKETO-D-GLUCONIC ACID REDUCTASE"/>
    <property type="match status" value="1"/>
</dbReference>
<evidence type="ECO:0000256" key="3">
    <source>
        <dbReference type="PIRSR" id="PIRSR000097-1"/>
    </source>
</evidence>
<comment type="similarity">
    <text evidence="1">Belongs to the aldo/keto reductase family.</text>
</comment>
<protein>
    <submittedName>
        <fullName evidence="7">Purtative oxidoreductasec</fullName>
    </submittedName>
</protein>
<dbReference type="InterPro" id="IPR018170">
    <property type="entry name" value="Aldo/ket_reductase_CS"/>
</dbReference>
<dbReference type="CDD" id="cd19071">
    <property type="entry name" value="AKR_AKR1-5-like"/>
    <property type="match status" value="1"/>
</dbReference>
<evidence type="ECO:0000256" key="4">
    <source>
        <dbReference type="PIRSR" id="PIRSR000097-2"/>
    </source>
</evidence>
<dbReference type="FunFam" id="3.20.20.100:FF:000015">
    <property type="entry name" value="Oxidoreductase, aldo/keto reductase family"/>
    <property type="match status" value="1"/>
</dbReference>
<keyword evidence="8" id="KW-1185">Reference proteome</keyword>
<dbReference type="AlphaFoldDB" id="A0AAF1BIZ0"/>
<sequence length="306" mass="32957">MSTSNMDKALGSAARLSLTSTRRLPSGHAIPLLGFGVYQARGDECRAGVQEALKAGYRHIDSAQAYKNEHHVGAALAASGVPRAQVFLTTKFMPGHSVPTEDEVYAQLLRSGPRLNRGLDGAGGTSGAGADGYVDLMLIHAPRPNEPARAVHWAALARAQAEGWVRDIGVSNFGVAHLRALPAPTPAINQIELHPWCQQRDIVAYCEQHDIAVQAYCPIVRADPKRLEDPVLVGISKKHGKGATHVLLRWSLQKGYIPLPKSVTPSRIRSNTELYDFELDAEDMAKLDALDEGAAGACSWNPVNTP</sequence>
<dbReference type="GO" id="GO:0016491">
    <property type="term" value="F:oxidoreductase activity"/>
    <property type="evidence" value="ECO:0007669"/>
    <property type="project" value="UniProtKB-KW"/>
</dbReference>
<dbReference type="GeneID" id="87808852"/>
<dbReference type="PIRSF" id="PIRSF000097">
    <property type="entry name" value="AKR"/>
    <property type="match status" value="1"/>
</dbReference>
<reference evidence="7" key="1">
    <citation type="submission" date="2023-10" db="EMBL/GenBank/DDBJ databases">
        <authorList>
            <person name="Noh H."/>
        </authorList>
    </citation>
    <scope>NUCLEOTIDE SEQUENCE</scope>
    <source>
        <strain evidence="7">DUCC4014</strain>
    </source>
</reference>
<evidence type="ECO:0000313" key="7">
    <source>
        <dbReference type="EMBL" id="WOO82122.1"/>
    </source>
</evidence>
<dbReference type="InterPro" id="IPR036812">
    <property type="entry name" value="NAD(P)_OxRdtase_dom_sf"/>
</dbReference>
<feature type="domain" description="NADP-dependent oxidoreductase" evidence="6">
    <location>
        <begin position="45"/>
        <end position="292"/>
    </location>
</feature>
<evidence type="ECO:0000256" key="5">
    <source>
        <dbReference type="PIRSR" id="PIRSR000097-3"/>
    </source>
</evidence>
<dbReference type="SUPFAM" id="SSF51430">
    <property type="entry name" value="NAD(P)-linked oxidoreductase"/>
    <property type="match status" value="1"/>
</dbReference>
<dbReference type="EMBL" id="CP086717">
    <property type="protein sequence ID" value="WOO82122.1"/>
    <property type="molecule type" value="Genomic_DNA"/>
</dbReference>
<dbReference type="Proteomes" id="UP000827549">
    <property type="component" value="Chromosome 4"/>
</dbReference>
<dbReference type="PROSITE" id="PS00063">
    <property type="entry name" value="ALDOKETO_REDUCTASE_3"/>
    <property type="match status" value="1"/>
</dbReference>
<dbReference type="InterPro" id="IPR020471">
    <property type="entry name" value="AKR"/>
</dbReference>
<name>A0AAF1BIZ0_9TREE</name>
<dbReference type="Gene3D" id="3.20.20.100">
    <property type="entry name" value="NADP-dependent oxidoreductase domain"/>
    <property type="match status" value="1"/>
</dbReference>
<dbReference type="PRINTS" id="PR00069">
    <property type="entry name" value="ALDKETRDTASE"/>
</dbReference>
<feature type="active site" description="Proton donor" evidence="3">
    <location>
        <position position="66"/>
    </location>
</feature>
<proteinExistence type="inferred from homology"/>
<evidence type="ECO:0000313" key="8">
    <source>
        <dbReference type="Proteomes" id="UP000827549"/>
    </source>
</evidence>
<feature type="binding site" evidence="4">
    <location>
        <position position="140"/>
    </location>
    <ligand>
        <name>substrate</name>
    </ligand>
</feature>
<dbReference type="PROSITE" id="PS00062">
    <property type="entry name" value="ALDOKETO_REDUCTASE_2"/>
    <property type="match status" value="1"/>
</dbReference>
<dbReference type="Pfam" id="PF00248">
    <property type="entry name" value="Aldo_ket_red"/>
    <property type="match status" value="1"/>
</dbReference>
<evidence type="ECO:0000256" key="2">
    <source>
        <dbReference type="ARBA" id="ARBA00023002"/>
    </source>
</evidence>
<evidence type="ECO:0000259" key="6">
    <source>
        <dbReference type="Pfam" id="PF00248"/>
    </source>
</evidence>
<accession>A0AAF1BIZ0</accession>
<dbReference type="InterPro" id="IPR023210">
    <property type="entry name" value="NADP_OxRdtase_dom"/>
</dbReference>
<dbReference type="PROSITE" id="PS00798">
    <property type="entry name" value="ALDOKETO_REDUCTASE_1"/>
    <property type="match status" value="1"/>
</dbReference>
<feature type="site" description="Lowers pKa of active site Tyr" evidence="5">
    <location>
        <position position="91"/>
    </location>
</feature>
<dbReference type="PANTHER" id="PTHR43827:SF13">
    <property type="entry name" value="ALDO_KETO REDUCTASE FAMILY PROTEIN"/>
    <property type="match status" value="1"/>
</dbReference>
<evidence type="ECO:0000256" key="1">
    <source>
        <dbReference type="ARBA" id="ARBA00007905"/>
    </source>
</evidence>
<dbReference type="RefSeq" id="XP_062628154.1">
    <property type="nucleotide sequence ID" value="XM_062772170.1"/>
</dbReference>
<gene>
    <name evidence="7" type="primary">SPAC2F3.05c_0</name>
    <name evidence="7" type="ORF">LOC62_04G005623</name>
</gene>
<organism evidence="7 8">
    <name type="scientific">Vanrija pseudolonga</name>
    <dbReference type="NCBI Taxonomy" id="143232"/>
    <lineage>
        <taxon>Eukaryota</taxon>
        <taxon>Fungi</taxon>
        <taxon>Dikarya</taxon>
        <taxon>Basidiomycota</taxon>
        <taxon>Agaricomycotina</taxon>
        <taxon>Tremellomycetes</taxon>
        <taxon>Trichosporonales</taxon>
        <taxon>Trichosporonaceae</taxon>
        <taxon>Vanrija</taxon>
    </lineage>
</organism>